<protein>
    <recommendedName>
        <fullName evidence="4">SH3b domain-containing protein</fullName>
    </recommendedName>
</protein>
<keyword evidence="1" id="KW-1133">Transmembrane helix</keyword>
<evidence type="ECO:0008006" key="4">
    <source>
        <dbReference type="Google" id="ProtNLM"/>
    </source>
</evidence>
<dbReference type="RefSeq" id="WP_053223886.1">
    <property type="nucleotide sequence ID" value="NZ_JSVA01000011.1"/>
</dbReference>
<dbReference type="Proteomes" id="UP000036908">
    <property type="component" value="Unassembled WGS sequence"/>
</dbReference>
<keyword evidence="1" id="KW-0472">Membrane</keyword>
<keyword evidence="1" id="KW-0812">Transmembrane</keyword>
<dbReference type="Gene3D" id="2.30.30.40">
    <property type="entry name" value="SH3 Domains"/>
    <property type="match status" value="1"/>
</dbReference>
<sequence length="245" mass="28064">MQERNFKILIFIFLGLLYFQEPSYSQEVTNDLKIADSLFQKKLYTQSLTIYEKIAREEQLASPAMLLKMAFIYESLEDLGNALYTLNNYYKLTSDKKVLTKMNEMAQQNNLEGYSTSDFNLFLKFFDENRNYFVLVSLALGVLILSMILKRKKKLEERSAGLTIGLAFTLLLATYLLNFSQLATKGIITSANAYLMSGPSAGADLIEITGEGHKVEIVGQKDIWVEIKWKNTRAFIRENNLKELP</sequence>
<dbReference type="InterPro" id="IPR011990">
    <property type="entry name" value="TPR-like_helical_dom_sf"/>
</dbReference>
<dbReference type="EMBL" id="JSVA01000011">
    <property type="protein sequence ID" value="KOF02551.1"/>
    <property type="molecule type" value="Genomic_DNA"/>
</dbReference>
<proteinExistence type="predicted"/>
<evidence type="ECO:0000256" key="1">
    <source>
        <dbReference type="SAM" id="Phobius"/>
    </source>
</evidence>
<feature type="transmembrane region" description="Helical" evidence="1">
    <location>
        <begin position="161"/>
        <end position="179"/>
    </location>
</feature>
<dbReference type="AlphaFoldDB" id="A0A0L8AK14"/>
<gene>
    <name evidence="2" type="ORF">OB69_11515</name>
</gene>
<organism evidence="2 3">
    <name type="scientific">Roseivirga seohaensis subsp. aquiponti</name>
    <dbReference type="NCBI Taxonomy" id="1566026"/>
    <lineage>
        <taxon>Bacteria</taxon>
        <taxon>Pseudomonadati</taxon>
        <taxon>Bacteroidota</taxon>
        <taxon>Cytophagia</taxon>
        <taxon>Cytophagales</taxon>
        <taxon>Roseivirgaceae</taxon>
        <taxon>Roseivirga</taxon>
    </lineage>
</organism>
<dbReference type="SUPFAM" id="SSF48452">
    <property type="entry name" value="TPR-like"/>
    <property type="match status" value="1"/>
</dbReference>
<dbReference type="OrthoDB" id="977366at2"/>
<reference evidence="3" key="1">
    <citation type="submission" date="2014-11" db="EMBL/GenBank/DDBJ databases">
        <title>Genome sequencing of Roseivirga sp. D-25.</title>
        <authorList>
            <person name="Selvaratnam C."/>
            <person name="Thevarajoo S."/>
            <person name="Goh K.M."/>
            <person name="Eee R."/>
            <person name="Chan K.-G."/>
            <person name="Chong C.S."/>
        </authorList>
    </citation>
    <scope>NUCLEOTIDE SEQUENCE [LARGE SCALE GENOMIC DNA]</scope>
    <source>
        <strain evidence="3">D-25</strain>
    </source>
</reference>
<evidence type="ECO:0000313" key="3">
    <source>
        <dbReference type="Proteomes" id="UP000036908"/>
    </source>
</evidence>
<keyword evidence="3" id="KW-1185">Reference proteome</keyword>
<feature type="transmembrane region" description="Helical" evidence="1">
    <location>
        <begin position="132"/>
        <end position="149"/>
    </location>
</feature>
<dbReference type="PATRIC" id="fig|1566026.4.peg.589"/>
<name>A0A0L8AK14_9BACT</name>
<accession>A0A0L8AK14</accession>
<comment type="caution">
    <text evidence="2">The sequence shown here is derived from an EMBL/GenBank/DDBJ whole genome shotgun (WGS) entry which is preliminary data.</text>
</comment>
<evidence type="ECO:0000313" key="2">
    <source>
        <dbReference type="EMBL" id="KOF02551.1"/>
    </source>
</evidence>